<reference evidence="13 14" key="1">
    <citation type="journal article" date="2014" name="Genome Announc.">
        <title>Draft Genome Sequence of Bacteroides reticulotermitis Strain JCM 10512T, Isolated from the Gut of a Termite.</title>
        <authorList>
            <person name="Yuki M."/>
            <person name="Oshima K."/>
            <person name="Suda W."/>
            <person name="Sakamoto M."/>
            <person name="Iida T."/>
            <person name="Hattori M."/>
            <person name="Ohkuma M."/>
        </authorList>
    </citation>
    <scope>NUCLEOTIDE SEQUENCE [LARGE SCALE GENOMIC DNA]</scope>
    <source>
        <strain evidence="13 14">JCM 10512</strain>
    </source>
</reference>
<dbReference type="SUPFAM" id="SSF56601">
    <property type="entry name" value="beta-lactamase/transpeptidase-like"/>
    <property type="match status" value="1"/>
</dbReference>
<dbReference type="EMBL" id="BAIV01000006">
    <property type="protein sequence ID" value="GAE83058.1"/>
    <property type="molecule type" value="Genomic_DNA"/>
</dbReference>
<keyword evidence="7" id="KW-0472">Membrane</keyword>
<evidence type="ECO:0000256" key="11">
    <source>
        <dbReference type="SAM" id="MobiDB-lite"/>
    </source>
</evidence>
<keyword evidence="3" id="KW-0328">Glycosyltransferase</keyword>
<evidence type="ECO:0000259" key="12">
    <source>
        <dbReference type="Pfam" id="PF00905"/>
    </source>
</evidence>
<comment type="subcellular location">
    <subcellularLocation>
        <location evidence="1">Membrane</location>
    </subcellularLocation>
</comment>
<proteinExistence type="predicted"/>
<comment type="catalytic activity">
    <reaction evidence="9">
        <text>Preferential cleavage: (Ac)2-L-Lys-D-Ala-|-D-Ala. Also transpeptidation of peptidyl-alanyl moieties that are N-acyl substituents of D-alanine.</text>
        <dbReference type="EC" id="3.4.16.4"/>
    </reaction>
</comment>
<dbReference type="PANTHER" id="PTHR32282:SF11">
    <property type="entry name" value="PENICILLIN-BINDING PROTEIN 1B"/>
    <property type="match status" value="1"/>
</dbReference>
<evidence type="ECO:0000256" key="8">
    <source>
        <dbReference type="ARBA" id="ARBA00023316"/>
    </source>
</evidence>
<keyword evidence="4" id="KW-0808">Transferase</keyword>
<comment type="catalytic activity">
    <reaction evidence="10">
        <text>[GlcNAc-(1-&gt;4)-Mur2Ac(oyl-L-Ala-gamma-D-Glu-L-Lys-D-Ala-D-Ala)](n)-di-trans,octa-cis-undecaprenyl diphosphate + beta-D-GlcNAc-(1-&gt;4)-Mur2Ac(oyl-L-Ala-gamma-D-Glu-L-Lys-D-Ala-D-Ala)-di-trans,octa-cis-undecaprenyl diphosphate = [GlcNAc-(1-&gt;4)-Mur2Ac(oyl-L-Ala-gamma-D-Glu-L-Lys-D-Ala-D-Ala)](n+1)-di-trans,octa-cis-undecaprenyl diphosphate + di-trans,octa-cis-undecaprenyl diphosphate + H(+)</text>
        <dbReference type="Rhea" id="RHEA:23708"/>
        <dbReference type="Rhea" id="RHEA-COMP:9602"/>
        <dbReference type="Rhea" id="RHEA-COMP:9603"/>
        <dbReference type="ChEBI" id="CHEBI:15378"/>
        <dbReference type="ChEBI" id="CHEBI:58405"/>
        <dbReference type="ChEBI" id="CHEBI:60033"/>
        <dbReference type="ChEBI" id="CHEBI:78435"/>
        <dbReference type="EC" id="2.4.99.28"/>
    </reaction>
</comment>
<evidence type="ECO:0000256" key="3">
    <source>
        <dbReference type="ARBA" id="ARBA00022676"/>
    </source>
</evidence>
<gene>
    <name evidence="13" type="ORF">JCM10512_1309</name>
</gene>
<dbReference type="InterPro" id="IPR012338">
    <property type="entry name" value="Beta-lactam/transpept-like"/>
</dbReference>
<dbReference type="GO" id="GO:0071555">
    <property type="term" value="P:cell wall organization"/>
    <property type="evidence" value="ECO:0007669"/>
    <property type="project" value="UniProtKB-KW"/>
</dbReference>
<comment type="caution">
    <text evidence="13">The sequence shown here is derived from an EMBL/GenBank/DDBJ whole genome shotgun (WGS) entry which is preliminary data.</text>
</comment>
<dbReference type="GO" id="GO:0009002">
    <property type="term" value="F:serine-type D-Ala-D-Ala carboxypeptidase activity"/>
    <property type="evidence" value="ECO:0007669"/>
    <property type="project" value="UniProtKB-EC"/>
</dbReference>
<dbReference type="Gene3D" id="3.40.710.10">
    <property type="entry name" value="DD-peptidase/beta-lactamase superfamily"/>
    <property type="match status" value="1"/>
</dbReference>
<dbReference type="InterPro" id="IPR001460">
    <property type="entry name" value="PCN-bd_Tpept"/>
</dbReference>
<dbReference type="GO" id="GO:0030288">
    <property type="term" value="C:outer membrane-bounded periplasmic space"/>
    <property type="evidence" value="ECO:0007669"/>
    <property type="project" value="TreeGrafter"/>
</dbReference>
<feature type="region of interest" description="Disordered" evidence="11">
    <location>
        <begin position="157"/>
        <end position="176"/>
    </location>
</feature>
<keyword evidence="2" id="KW-1003">Cell membrane</keyword>
<dbReference type="STRING" id="1445607.JCM10512_1309"/>
<dbReference type="InterPro" id="IPR050396">
    <property type="entry name" value="Glycosyltr_51/Transpeptidase"/>
</dbReference>
<dbReference type="GO" id="GO:0008955">
    <property type="term" value="F:peptidoglycan glycosyltransferase activity"/>
    <property type="evidence" value="ECO:0007669"/>
    <property type="project" value="UniProtKB-EC"/>
</dbReference>
<dbReference type="PANTHER" id="PTHR32282">
    <property type="entry name" value="BINDING PROTEIN TRANSPEPTIDASE, PUTATIVE-RELATED"/>
    <property type="match status" value="1"/>
</dbReference>
<evidence type="ECO:0000256" key="4">
    <source>
        <dbReference type="ARBA" id="ARBA00022679"/>
    </source>
</evidence>
<evidence type="ECO:0000256" key="2">
    <source>
        <dbReference type="ARBA" id="ARBA00022475"/>
    </source>
</evidence>
<evidence type="ECO:0000256" key="7">
    <source>
        <dbReference type="ARBA" id="ARBA00023136"/>
    </source>
</evidence>
<evidence type="ECO:0000256" key="9">
    <source>
        <dbReference type="ARBA" id="ARBA00034000"/>
    </source>
</evidence>
<dbReference type="AlphaFoldDB" id="W4UR13"/>
<evidence type="ECO:0000313" key="13">
    <source>
        <dbReference type="EMBL" id="GAE83058.1"/>
    </source>
</evidence>
<evidence type="ECO:0000256" key="5">
    <source>
        <dbReference type="ARBA" id="ARBA00022960"/>
    </source>
</evidence>
<keyword evidence="6" id="KW-0573">Peptidoglycan synthesis</keyword>
<evidence type="ECO:0000256" key="6">
    <source>
        <dbReference type="ARBA" id="ARBA00022984"/>
    </source>
</evidence>
<sequence length="227" mass="25380">MLELVNAYTTPINDGQSHDPVLVTRIEDQNGNILYEYKAPPPTQAIPYETAFLMTEMLKGGMTEPGGTSKALWAYDLFRYDTDFGGKTGTSSNHSDAWFVGVTPKLVGGAWVGGEHRSIHFRTGELGQGSRTALPIFAYFMEQVLKDKDLPQYRGKFPTTPKEKISKPYGCNGDYRPVPRDTDSVAIVLPDSLIADEEELQKINLKDHIEQNQLIEQNSKTIRIPSR</sequence>
<dbReference type="Proteomes" id="UP000019131">
    <property type="component" value="Unassembled WGS sequence"/>
</dbReference>
<evidence type="ECO:0000256" key="1">
    <source>
        <dbReference type="ARBA" id="ARBA00004370"/>
    </source>
</evidence>
<name>W4UR13_9BACE</name>
<dbReference type="GO" id="GO:0008658">
    <property type="term" value="F:penicillin binding"/>
    <property type="evidence" value="ECO:0007669"/>
    <property type="project" value="InterPro"/>
</dbReference>
<dbReference type="GO" id="GO:0016020">
    <property type="term" value="C:membrane"/>
    <property type="evidence" value="ECO:0007669"/>
    <property type="project" value="UniProtKB-SubCell"/>
</dbReference>
<feature type="domain" description="Penicillin-binding protein transpeptidase" evidence="12">
    <location>
        <begin position="2"/>
        <end position="105"/>
    </location>
</feature>
<keyword evidence="5" id="KW-0133">Cell shape</keyword>
<organism evidence="13 14">
    <name type="scientific">Bacteroides reticulotermitis JCM 10512</name>
    <dbReference type="NCBI Taxonomy" id="1445607"/>
    <lineage>
        <taxon>Bacteria</taxon>
        <taxon>Pseudomonadati</taxon>
        <taxon>Bacteroidota</taxon>
        <taxon>Bacteroidia</taxon>
        <taxon>Bacteroidales</taxon>
        <taxon>Bacteroidaceae</taxon>
        <taxon>Bacteroides</taxon>
    </lineage>
</organism>
<dbReference type="GO" id="GO:0009252">
    <property type="term" value="P:peptidoglycan biosynthetic process"/>
    <property type="evidence" value="ECO:0007669"/>
    <property type="project" value="UniProtKB-KW"/>
</dbReference>
<protein>
    <submittedName>
        <fullName evidence="13">Multimodular transpeptidase-transglycosylase</fullName>
    </submittedName>
</protein>
<evidence type="ECO:0000256" key="10">
    <source>
        <dbReference type="ARBA" id="ARBA00049902"/>
    </source>
</evidence>
<accession>W4UR13</accession>
<keyword evidence="8" id="KW-0961">Cell wall biogenesis/degradation</keyword>
<keyword evidence="14" id="KW-1185">Reference proteome</keyword>
<dbReference type="Pfam" id="PF00905">
    <property type="entry name" value="Transpeptidase"/>
    <property type="match status" value="1"/>
</dbReference>
<evidence type="ECO:0000313" key="14">
    <source>
        <dbReference type="Proteomes" id="UP000019131"/>
    </source>
</evidence>
<dbReference type="GO" id="GO:0008360">
    <property type="term" value="P:regulation of cell shape"/>
    <property type="evidence" value="ECO:0007669"/>
    <property type="project" value="UniProtKB-KW"/>
</dbReference>